<keyword evidence="1" id="KW-1133">Transmembrane helix</keyword>
<keyword evidence="1" id="KW-0812">Transmembrane</keyword>
<reference evidence="2 3" key="1">
    <citation type="submission" date="2021-06" db="EMBL/GenBank/DDBJ databases">
        <title>Caerostris extrusa draft genome.</title>
        <authorList>
            <person name="Kono N."/>
            <person name="Arakawa K."/>
        </authorList>
    </citation>
    <scope>NUCLEOTIDE SEQUENCE [LARGE SCALE GENOMIC DNA]</scope>
</reference>
<protein>
    <submittedName>
        <fullName evidence="2">Uncharacterized protein</fullName>
    </submittedName>
</protein>
<comment type="caution">
    <text evidence="2">The sequence shown here is derived from an EMBL/GenBank/DDBJ whole genome shotgun (WGS) entry which is preliminary data.</text>
</comment>
<evidence type="ECO:0000256" key="1">
    <source>
        <dbReference type="SAM" id="Phobius"/>
    </source>
</evidence>
<dbReference type="AlphaFoldDB" id="A0AAV4NSQ4"/>
<proteinExistence type="predicted"/>
<keyword evidence="3" id="KW-1185">Reference proteome</keyword>
<organism evidence="2 3">
    <name type="scientific">Caerostris extrusa</name>
    <name type="common">Bark spider</name>
    <name type="synonym">Caerostris bankana</name>
    <dbReference type="NCBI Taxonomy" id="172846"/>
    <lineage>
        <taxon>Eukaryota</taxon>
        <taxon>Metazoa</taxon>
        <taxon>Ecdysozoa</taxon>
        <taxon>Arthropoda</taxon>
        <taxon>Chelicerata</taxon>
        <taxon>Arachnida</taxon>
        <taxon>Araneae</taxon>
        <taxon>Araneomorphae</taxon>
        <taxon>Entelegynae</taxon>
        <taxon>Araneoidea</taxon>
        <taxon>Araneidae</taxon>
        <taxon>Caerostris</taxon>
    </lineage>
</organism>
<accession>A0AAV4NSQ4</accession>
<feature type="transmembrane region" description="Helical" evidence="1">
    <location>
        <begin position="54"/>
        <end position="74"/>
    </location>
</feature>
<keyword evidence="1" id="KW-0472">Membrane</keyword>
<gene>
    <name evidence="2" type="ORF">CEXT_150871</name>
</gene>
<evidence type="ECO:0000313" key="2">
    <source>
        <dbReference type="EMBL" id="GIX87834.1"/>
    </source>
</evidence>
<sequence length="106" mass="11913">MTLRISLALKRKQIVDLVLELQKFIENYQVKPNLANASELILEAQKMHQKIEDVLSFSIFLAYVLVFVNFLNLVSVNTMTTTSPSIQFRAVACTLISFGPHPVSSS</sequence>
<evidence type="ECO:0000313" key="3">
    <source>
        <dbReference type="Proteomes" id="UP001054945"/>
    </source>
</evidence>
<dbReference type="EMBL" id="BPLR01021269">
    <property type="protein sequence ID" value="GIX87834.1"/>
    <property type="molecule type" value="Genomic_DNA"/>
</dbReference>
<dbReference type="Proteomes" id="UP001054945">
    <property type="component" value="Unassembled WGS sequence"/>
</dbReference>
<name>A0AAV4NSQ4_CAEEX</name>